<comment type="caution">
    <text evidence="3">The sequence shown here is derived from an EMBL/GenBank/DDBJ whole genome shotgun (WGS) entry which is preliminary data.</text>
</comment>
<evidence type="ECO:0000313" key="4">
    <source>
        <dbReference type="Proteomes" id="UP000787472"/>
    </source>
</evidence>
<keyword evidence="4" id="KW-1185">Reference proteome</keyword>
<dbReference type="PANTHER" id="PTHR40590:SF1">
    <property type="entry name" value="CYTOPLASMIC PROTEIN"/>
    <property type="match status" value="1"/>
</dbReference>
<organism evidence="3 4">
    <name type="scientific">Pseudomaricurvus hydrocarbonicus</name>
    <dbReference type="NCBI Taxonomy" id="1470433"/>
    <lineage>
        <taxon>Bacteria</taxon>
        <taxon>Pseudomonadati</taxon>
        <taxon>Pseudomonadota</taxon>
        <taxon>Gammaproteobacteria</taxon>
        <taxon>Cellvibrionales</taxon>
        <taxon>Cellvibrionaceae</taxon>
        <taxon>Pseudomaricurvus</taxon>
    </lineage>
</organism>
<proteinExistence type="predicted"/>
<dbReference type="InterPro" id="IPR002816">
    <property type="entry name" value="TraB/PrgY/GumN_fam"/>
</dbReference>
<reference evidence="3" key="1">
    <citation type="submission" date="2020-03" db="EMBL/GenBank/DDBJ databases">
        <authorList>
            <person name="Guo F."/>
        </authorList>
    </citation>
    <scope>NUCLEOTIDE SEQUENCE</scope>
    <source>
        <strain evidence="3">JCM 30134</strain>
    </source>
</reference>
<dbReference type="EMBL" id="JAAONZ010000004">
    <property type="protein sequence ID" value="NHO65373.1"/>
    <property type="molecule type" value="Genomic_DNA"/>
</dbReference>
<keyword evidence="2" id="KW-0732">Signal</keyword>
<dbReference type="PANTHER" id="PTHR40590">
    <property type="entry name" value="CYTOPLASMIC PROTEIN-RELATED"/>
    <property type="match status" value="1"/>
</dbReference>
<evidence type="ECO:0000256" key="1">
    <source>
        <dbReference type="SAM" id="MobiDB-lite"/>
    </source>
</evidence>
<dbReference type="CDD" id="cd14789">
    <property type="entry name" value="Tiki"/>
    <property type="match status" value="1"/>
</dbReference>
<sequence length="338" mass="37151">MPLLCLLLTLFTRLAFAEPMMWEVRPSEGGGKAYLFGSIHFGTSELYPLPEYVLAAFNDSEALVVELDMDQVSTAQASQILIANGRLPKGETLKSRLTQSQWDDLLEIARYVGLPAPAFQRLRPWMVAVQLTAAKIRRSGFSEEYGVDKHMLELAKSQTPTKPVIELETFAQQMALFEGLDGPEEVAFLLQSMDEFHKTPASLMAIIQAWKQGDEAVLEELISGAFNQPPAGEPMPNQPLAQATAEAPSSGAAPKAYAALDPVAQNRRASTDDLYQRIFTDRNIMMQKQIAGRVREGERLFVVVGAGHILGGDGLKTRLEQEGFRVRLQGSSESAGLK</sequence>
<protein>
    <submittedName>
        <fullName evidence="3">TraB/GumN family protein</fullName>
    </submittedName>
</protein>
<feature type="region of interest" description="Disordered" evidence="1">
    <location>
        <begin position="228"/>
        <end position="247"/>
    </location>
</feature>
<dbReference type="InterPro" id="IPR047111">
    <property type="entry name" value="YbaP-like"/>
</dbReference>
<name>A0A9E5JRI3_9GAMM</name>
<accession>A0A9E5JRI3</accession>
<feature type="chain" id="PRO_5039337420" evidence="2">
    <location>
        <begin position="18"/>
        <end position="338"/>
    </location>
</feature>
<dbReference type="AlphaFoldDB" id="A0A9E5JRI3"/>
<dbReference type="Pfam" id="PF01963">
    <property type="entry name" value="TraB_PrgY_gumN"/>
    <property type="match status" value="1"/>
</dbReference>
<evidence type="ECO:0000256" key="2">
    <source>
        <dbReference type="SAM" id="SignalP"/>
    </source>
</evidence>
<feature type="signal peptide" evidence="2">
    <location>
        <begin position="1"/>
        <end position="17"/>
    </location>
</feature>
<gene>
    <name evidence="3" type="ORF">G8770_07450</name>
</gene>
<dbReference type="RefSeq" id="WP_167184149.1">
    <property type="nucleotide sequence ID" value="NZ_JAAONZ010000004.1"/>
</dbReference>
<dbReference type="Proteomes" id="UP000787472">
    <property type="component" value="Unassembled WGS sequence"/>
</dbReference>
<evidence type="ECO:0000313" key="3">
    <source>
        <dbReference type="EMBL" id="NHO65373.1"/>
    </source>
</evidence>